<dbReference type="Proteomes" id="UP000030758">
    <property type="component" value="Unassembled WGS sequence"/>
</dbReference>
<dbReference type="AlphaFoldDB" id="A0A085NKJ3"/>
<dbReference type="EMBL" id="KL363228">
    <property type="protein sequence ID" value="KFD52408.1"/>
    <property type="molecule type" value="Genomic_DNA"/>
</dbReference>
<dbReference type="EMBL" id="KL367491">
    <property type="protein sequence ID" value="KFD69989.1"/>
    <property type="molecule type" value="Genomic_DNA"/>
</dbReference>
<evidence type="ECO:0000313" key="4">
    <source>
        <dbReference type="Proteomes" id="UP000030764"/>
    </source>
</evidence>
<evidence type="ECO:0000313" key="2">
    <source>
        <dbReference type="EMBL" id="KFD52408.1"/>
    </source>
</evidence>
<dbReference type="Proteomes" id="UP000030764">
    <property type="component" value="Unassembled WGS sequence"/>
</dbReference>
<name>A0A085NKJ3_9BILA</name>
<feature type="compositionally biased region" description="Polar residues" evidence="1">
    <location>
        <begin position="65"/>
        <end position="78"/>
    </location>
</feature>
<evidence type="ECO:0000256" key="1">
    <source>
        <dbReference type="SAM" id="MobiDB-lite"/>
    </source>
</evidence>
<protein>
    <submittedName>
        <fullName evidence="3">Uncharacterized protein</fullName>
    </submittedName>
</protein>
<feature type="region of interest" description="Disordered" evidence="1">
    <location>
        <begin position="57"/>
        <end position="78"/>
    </location>
</feature>
<reference evidence="3 4" key="1">
    <citation type="journal article" date="2014" name="Nat. Genet.">
        <title>Genome and transcriptome of the porcine whipworm Trichuris suis.</title>
        <authorList>
            <person name="Jex A.R."/>
            <person name="Nejsum P."/>
            <person name="Schwarz E.M."/>
            <person name="Hu L."/>
            <person name="Young N.D."/>
            <person name="Hall R.S."/>
            <person name="Korhonen P.K."/>
            <person name="Liao S."/>
            <person name="Thamsborg S."/>
            <person name="Xia J."/>
            <person name="Xu P."/>
            <person name="Wang S."/>
            <person name="Scheerlinck J.P."/>
            <person name="Hofmann A."/>
            <person name="Sternberg P.W."/>
            <person name="Wang J."/>
            <person name="Gasser R.B."/>
        </authorList>
    </citation>
    <scope>NUCLEOTIDE SEQUENCE [LARGE SCALE GENOMIC DNA]</scope>
    <source>
        <strain evidence="3">DCEP-RM93F</strain>
        <strain evidence="2">DCEP-RM93M</strain>
    </source>
</reference>
<organism evidence="3">
    <name type="scientific">Trichuris suis</name>
    <name type="common">pig whipworm</name>
    <dbReference type="NCBI Taxonomy" id="68888"/>
    <lineage>
        <taxon>Eukaryota</taxon>
        <taxon>Metazoa</taxon>
        <taxon>Ecdysozoa</taxon>
        <taxon>Nematoda</taxon>
        <taxon>Enoplea</taxon>
        <taxon>Dorylaimia</taxon>
        <taxon>Trichinellida</taxon>
        <taxon>Trichuridae</taxon>
        <taxon>Trichuris</taxon>
    </lineage>
</organism>
<accession>A0A085NKJ3</accession>
<sequence>MADLTMTTTDYYSYCNFLSWQLEEKEKALSNETGSLPRVSRQPKSVVVKSKTNQIHQVGGPPEFLSSSSFDLTTGRSR</sequence>
<proteinExistence type="predicted"/>
<gene>
    <name evidence="2" type="ORF">M513_06789</name>
    <name evidence="3" type="ORF">M514_06789</name>
</gene>
<evidence type="ECO:0000313" key="3">
    <source>
        <dbReference type="EMBL" id="KFD69989.1"/>
    </source>
</evidence>
<keyword evidence="4" id="KW-1185">Reference proteome</keyword>